<feature type="domain" description="Sigma-54 factor interaction" evidence="4">
    <location>
        <begin position="149"/>
        <end position="378"/>
    </location>
</feature>
<name>A0A2P8HI16_9BACI</name>
<dbReference type="EMBL" id="PYAV01000006">
    <property type="protein sequence ID" value="PSL45858.1"/>
    <property type="molecule type" value="Genomic_DNA"/>
</dbReference>
<dbReference type="AlphaFoldDB" id="A0A2P8HI16"/>
<keyword evidence="8" id="KW-1185">Reference proteome</keyword>
<keyword evidence="2" id="KW-0067">ATP-binding</keyword>
<feature type="domain" description="PAS" evidence="5">
    <location>
        <begin position="5"/>
        <end position="55"/>
    </location>
</feature>
<reference evidence="7 8" key="1">
    <citation type="submission" date="2018-03" db="EMBL/GenBank/DDBJ databases">
        <title>Genomic Encyclopedia of Type Strains, Phase III (KMG-III): the genomes of soil and plant-associated and newly described type strains.</title>
        <authorList>
            <person name="Whitman W."/>
        </authorList>
    </citation>
    <scope>NUCLEOTIDE SEQUENCE [LARGE SCALE GENOMIC DNA]</scope>
    <source>
        <strain evidence="7 8">CGMCC 1.07653</strain>
    </source>
</reference>
<keyword evidence="3" id="KW-0175">Coiled coil</keyword>
<proteinExistence type="predicted"/>
<dbReference type="InterPro" id="IPR035965">
    <property type="entry name" value="PAS-like_dom_sf"/>
</dbReference>
<dbReference type="SUPFAM" id="SSF52540">
    <property type="entry name" value="P-loop containing nucleoside triphosphate hydrolases"/>
    <property type="match status" value="1"/>
</dbReference>
<dbReference type="FunFam" id="3.40.50.300:FF:000006">
    <property type="entry name" value="DNA-binding transcriptional regulator NtrC"/>
    <property type="match status" value="1"/>
</dbReference>
<dbReference type="InterPro" id="IPR025943">
    <property type="entry name" value="Sigma_54_int_dom_ATP-bd_2"/>
</dbReference>
<dbReference type="Gene3D" id="1.10.8.60">
    <property type="match status" value="1"/>
</dbReference>
<dbReference type="SUPFAM" id="SSF55785">
    <property type="entry name" value="PYP-like sensor domain (PAS domain)"/>
    <property type="match status" value="1"/>
</dbReference>
<dbReference type="RefSeq" id="WP_245893927.1">
    <property type="nucleotide sequence ID" value="NZ_PYAV01000006.1"/>
</dbReference>
<dbReference type="InterPro" id="IPR000014">
    <property type="entry name" value="PAS"/>
</dbReference>
<feature type="coiled-coil region" evidence="3">
    <location>
        <begin position="115"/>
        <end position="142"/>
    </location>
</feature>
<dbReference type="PROSITE" id="PS50112">
    <property type="entry name" value="PAS"/>
    <property type="match status" value="1"/>
</dbReference>
<dbReference type="CDD" id="cd00009">
    <property type="entry name" value="AAA"/>
    <property type="match status" value="1"/>
</dbReference>
<dbReference type="InterPro" id="IPR025662">
    <property type="entry name" value="Sigma_54_int_dom_ATP-bd_1"/>
</dbReference>
<accession>A0A2P8HI16</accession>
<evidence type="ECO:0000256" key="2">
    <source>
        <dbReference type="ARBA" id="ARBA00022840"/>
    </source>
</evidence>
<dbReference type="PANTHER" id="PTHR32071">
    <property type="entry name" value="TRANSCRIPTIONAL REGULATORY PROTEIN"/>
    <property type="match status" value="1"/>
</dbReference>
<feature type="domain" description="PAC" evidence="6">
    <location>
        <begin position="72"/>
        <end position="124"/>
    </location>
</feature>
<dbReference type="Pfam" id="PF08448">
    <property type="entry name" value="PAS_4"/>
    <property type="match status" value="1"/>
</dbReference>
<dbReference type="InterPro" id="IPR003593">
    <property type="entry name" value="AAA+_ATPase"/>
</dbReference>
<dbReference type="Gene3D" id="3.40.50.300">
    <property type="entry name" value="P-loop containing nucleotide triphosphate hydrolases"/>
    <property type="match status" value="1"/>
</dbReference>
<evidence type="ECO:0000313" key="8">
    <source>
        <dbReference type="Proteomes" id="UP000242310"/>
    </source>
</evidence>
<dbReference type="PROSITE" id="PS00675">
    <property type="entry name" value="SIGMA54_INTERACT_1"/>
    <property type="match status" value="1"/>
</dbReference>
<dbReference type="Gene3D" id="1.10.10.60">
    <property type="entry name" value="Homeodomain-like"/>
    <property type="match status" value="1"/>
</dbReference>
<evidence type="ECO:0000259" key="6">
    <source>
        <dbReference type="PROSITE" id="PS50113"/>
    </source>
</evidence>
<dbReference type="Pfam" id="PF00158">
    <property type="entry name" value="Sigma54_activat"/>
    <property type="match status" value="1"/>
</dbReference>
<dbReference type="GO" id="GO:0005524">
    <property type="term" value="F:ATP binding"/>
    <property type="evidence" value="ECO:0007669"/>
    <property type="project" value="UniProtKB-KW"/>
</dbReference>
<dbReference type="InterPro" id="IPR013656">
    <property type="entry name" value="PAS_4"/>
</dbReference>
<dbReference type="InterPro" id="IPR002078">
    <property type="entry name" value="Sigma_54_int"/>
</dbReference>
<dbReference type="Pfam" id="PF25601">
    <property type="entry name" value="AAA_lid_14"/>
    <property type="match status" value="1"/>
</dbReference>
<dbReference type="Proteomes" id="UP000242310">
    <property type="component" value="Unassembled WGS sequence"/>
</dbReference>
<dbReference type="PROSITE" id="PS00676">
    <property type="entry name" value="SIGMA54_INTERACT_2"/>
    <property type="match status" value="1"/>
</dbReference>
<evidence type="ECO:0000259" key="4">
    <source>
        <dbReference type="PROSITE" id="PS50045"/>
    </source>
</evidence>
<dbReference type="SUPFAM" id="SSF46689">
    <property type="entry name" value="Homeodomain-like"/>
    <property type="match status" value="1"/>
</dbReference>
<evidence type="ECO:0000259" key="5">
    <source>
        <dbReference type="PROSITE" id="PS50112"/>
    </source>
</evidence>
<dbReference type="Gene3D" id="3.30.450.20">
    <property type="entry name" value="PAS domain"/>
    <property type="match status" value="1"/>
</dbReference>
<keyword evidence="1" id="KW-0547">Nucleotide-binding</keyword>
<evidence type="ECO:0000256" key="3">
    <source>
        <dbReference type="SAM" id="Coils"/>
    </source>
</evidence>
<dbReference type="PANTHER" id="PTHR32071:SF57">
    <property type="entry name" value="C4-DICARBOXYLATE TRANSPORT TRANSCRIPTIONAL REGULATORY PROTEIN DCTD"/>
    <property type="match status" value="1"/>
</dbReference>
<dbReference type="GO" id="GO:0006355">
    <property type="term" value="P:regulation of DNA-templated transcription"/>
    <property type="evidence" value="ECO:0007669"/>
    <property type="project" value="InterPro"/>
</dbReference>
<evidence type="ECO:0000256" key="1">
    <source>
        <dbReference type="ARBA" id="ARBA00022741"/>
    </source>
</evidence>
<gene>
    <name evidence="7" type="ORF">B0H94_106113</name>
</gene>
<organism evidence="7 8">
    <name type="scientific">Salsuginibacillus halophilus</name>
    <dbReference type="NCBI Taxonomy" id="517424"/>
    <lineage>
        <taxon>Bacteria</taxon>
        <taxon>Bacillati</taxon>
        <taxon>Bacillota</taxon>
        <taxon>Bacilli</taxon>
        <taxon>Bacillales</taxon>
        <taxon>Bacillaceae</taxon>
        <taxon>Salsuginibacillus</taxon>
    </lineage>
</organism>
<dbReference type="PROSITE" id="PS50045">
    <property type="entry name" value="SIGMA54_INTERACT_4"/>
    <property type="match status" value="1"/>
</dbReference>
<dbReference type="SMART" id="SM00382">
    <property type="entry name" value="AAA"/>
    <property type="match status" value="1"/>
</dbReference>
<sequence>MGEIHDKESEAILNSLKDDFLVTDMNGVITRVTSSMKRAYDAEGETLVGRSVYELEEEGFFTPIVTPLVKTKQERVTVTQTTRTGKNFLVTGVPVYNDNGDLWRVATYSHDITELVKMRKHLEEIEGEMERVQNELAHMRHQYLEEHGFIAHSEEIKKCLETASRVAPTDVNVLLLGESGVGKTEVAKMIHKESSRADGPFIEVNCGAIPETLFEAELFGYEGGAFTGSAQKGKVGLAELAEGGTLFLDEVGELSLNHQVKVLKFIQEKQFYKVGGRKPIHVDFRLLSATNQPLEKRVSENQFREDLFYRLNVVPVRIPPLRERTADLIPLIEHFIKMFNEKYNRTCSLNDQVLQWLVRQPWPGNARELMNLLERLIVTAPSKAITTSDLPKEAAKYPNSPDPTKSLQEQLESFEAAILREAKQTVKTTTAMSDMLGISQPSVVRKLKKYNID</sequence>
<dbReference type="InterPro" id="IPR058031">
    <property type="entry name" value="AAA_lid_NorR"/>
</dbReference>
<dbReference type="PROSITE" id="PS50113">
    <property type="entry name" value="PAC"/>
    <property type="match status" value="1"/>
</dbReference>
<dbReference type="InterPro" id="IPR027417">
    <property type="entry name" value="P-loop_NTPase"/>
</dbReference>
<evidence type="ECO:0000313" key="7">
    <source>
        <dbReference type="EMBL" id="PSL45858.1"/>
    </source>
</evidence>
<dbReference type="InterPro" id="IPR000700">
    <property type="entry name" value="PAS-assoc_C"/>
</dbReference>
<comment type="caution">
    <text evidence="7">The sequence shown here is derived from an EMBL/GenBank/DDBJ whole genome shotgun (WGS) entry which is preliminary data.</text>
</comment>
<protein>
    <submittedName>
        <fullName evidence="7">Transcriptional regulator with PAS, ATPase and Fis domain</fullName>
    </submittedName>
</protein>
<dbReference type="InterPro" id="IPR009057">
    <property type="entry name" value="Homeodomain-like_sf"/>
</dbReference>